<evidence type="ECO:0000313" key="3">
    <source>
        <dbReference type="Proteomes" id="UP000008461"/>
    </source>
</evidence>
<evidence type="ECO:0000313" key="2">
    <source>
        <dbReference type="EMBL" id="AEE48787.1"/>
    </source>
</evidence>
<dbReference type="InterPro" id="IPR043749">
    <property type="entry name" value="DUF5694"/>
</dbReference>
<feature type="domain" description="DUF6265" evidence="1">
    <location>
        <begin position="28"/>
        <end position="138"/>
    </location>
</feature>
<dbReference type="KEGG" id="hhy:Halhy_0883"/>
<dbReference type="Pfam" id="PF19780">
    <property type="entry name" value="DUF6265"/>
    <property type="match status" value="1"/>
</dbReference>
<organism evidence="2 3">
    <name type="scientific">Haliscomenobacter hydrossis (strain ATCC 27775 / DSM 1100 / LMG 10767 / O)</name>
    <dbReference type="NCBI Taxonomy" id="760192"/>
    <lineage>
        <taxon>Bacteria</taxon>
        <taxon>Pseudomonadati</taxon>
        <taxon>Bacteroidota</taxon>
        <taxon>Saprospiria</taxon>
        <taxon>Saprospirales</taxon>
        <taxon>Haliscomenobacteraceae</taxon>
        <taxon>Haliscomenobacter</taxon>
    </lineage>
</organism>
<dbReference type="InterPro" id="IPR046232">
    <property type="entry name" value="DUF6265"/>
</dbReference>
<dbReference type="STRING" id="760192.Halhy_0883"/>
<sequence>MNRISLPLGLLFALLCSIVFGQKSDALKWVLGTWKMNTGNGLIVENWKILNDSTLYGKSVFVRNGTDTVPQESLELAYRKGIWSYISTVQGQNNNQHVAFKVVFQRGSEFICENPAHDFPQRIAYQRISATQMLASIEGLRKGRFSKQNFNYSQEEIPGGANVAIQQAIKNLPLSPKPAHKVLVLGSMHFDQSSNASDWKAKKEIDMLSPQKQQEMETLVQTLEKFKPTKICIEWPPNQDSLFNKRYNDYREGKWALKVGEYYQIGFRLAKVMGHSKVYCIDNKPKQPESLLEIEDWDKYVANAGGGAELERYERLNEQFNQYIDSLKYQLSLKDYLLFINSDAVKKEYKRLWFTGLVHVGNQRTYAGADLTGNWYQRNTRIFSNVKKLCSESEERILIIYGNSHAFILEEAFRSAQEFEVVPLSSLLK</sequence>
<dbReference type="HOGENOM" id="CLU_638994_0_0_10"/>
<dbReference type="eggNOG" id="COG2350">
    <property type="taxonomic scope" value="Bacteria"/>
</dbReference>
<dbReference type="RefSeq" id="WP_013763347.1">
    <property type="nucleotide sequence ID" value="NC_015510.1"/>
</dbReference>
<keyword evidence="3" id="KW-1185">Reference proteome</keyword>
<reference evidence="2 3" key="1">
    <citation type="journal article" date="2011" name="Stand. Genomic Sci.">
        <title>Complete genome sequence of Haliscomenobacter hydrossis type strain (O).</title>
        <authorList>
            <consortium name="US DOE Joint Genome Institute (JGI-PGF)"/>
            <person name="Daligault H."/>
            <person name="Lapidus A."/>
            <person name="Zeytun A."/>
            <person name="Nolan M."/>
            <person name="Lucas S."/>
            <person name="Del Rio T.G."/>
            <person name="Tice H."/>
            <person name="Cheng J.F."/>
            <person name="Tapia R."/>
            <person name="Han C."/>
            <person name="Goodwin L."/>
            <person name="Pitluck S."/>
            <person name="Liolios K."/>
            <person name="Pagani I."/>
            <person name="Ivanova N."/>
            <person name="Huntemann M."/>
            <person name="Mavromatis K."/>
            <person name="Mikhailova N."/>
            <person name="Pati A."/>
            <person name="Chen A."/>
            <person name="Palaniappan K."/>
            <person name="Land M."/>
            <person name="Hauser L."/>
            <person name="Brambilla E.M."/>
            <person name="Rohde M."/>
            <person name="Verbarg S."/>
            <person name="Goker M."/>
            <person name="Bristow J."/>
            <person name="Eisen J.A."/>
            <person name="Markowitz V."/>
            <person name="Hugenholtz P."/>
            <person name="Kyrpides N.C."/>
            <person name="Klenk H.P."/>
            <person name="Woyke T."/>
        </authorList>
    </citation>
    <scope>NUCLEOTIDE SEQUENCE [LARGE SCALE GENOMIC DNA]</scope>
    <source>
        <strain evidence="3">ATCC 27775 / DSM 1100 / LMG 10767 / O</strain>
    </source>
</reference>
<proteinExistence type="predicted"/>
<protein>
    <recommendedName>
        <fullName evidence="1">DUF6265 domain-containing protein</fullName>
    </recommendedName>
</protein>
<dbReference type="Proteomes" id="UP000008461">
    <property type="component" value="Chromosome"/>
</dbReference>
<dbReference type="EMBL" id="CP002691">
    <property type="protein sequence ID" value="AEE48787.1"/>
    <property type="molecule type" value="Genomic_DNA"/>
</dbReference>
<reference key="2">
    <citation type="submission" date="2011-04" db="EMBL/GenBank/DDBJ databases">
        <title>Complete sequence of chromosome of Haliscomenobacter hydrossis DSM 1100.</title>
        <authorList>
            <consortium name="US DOE Joint Genome Institute (JGI-PGF)"/>
            <person name="Lucas S."/>
            <person name="Han J."/>
            <person name="Lapidus A."/>
            <person name="Bruce D."/>
            <person name="Goodwin L."/>
            <person name="Pitluck S."/>
            <person name="Peters L."/>
            <person name="Kyrpides N."/>
            <person name="Mavromatis K."/>
            <person name="Ivanova N."/>
            <person name="Ovchinnikova G."/>
            <person name="Pagani I."/>
            <person name="Daligault H."/>
            <person name="Detter J.C."/>
            <person name="Han C."/>
            <person name="Land M."/>
            <person name="Hauser L."/>
            <person name="Markowitz V."/>
            <person name="Cheng J.-F."/>
            <person name="Hugenholtz P."/>
            <person name="Woyke T."/>
            <person name="Wu D."/>
            <person name="Verbarg S."/>
            <person name="Frueling A."/>
            <person name="Brambilla E."/>
            <person name="Klenk H.-P."/>
            <person name="Eisen J.A."/>
        </authorList>
    </citation>
    <scope>NUCLEOTIDE SEQUENCE</scope>
    <source>
        <strain>DSM 1100</strain>
    </source>
</reference>
<gene>
    <name evidence="2" type="ordered locus">Halhy_0883</name>
</gene>
<accession>F4L6A5</accession>
<name>F4L6A5_HALH1</name>
<evidence type="ECO:0000259" key="1">
    <source>
        <dbReference type="Pfam" id="PF19780"/>
    </source>
</evidence>
<dbReference type="AlphaFoldDB" id="F4L6A5"/>
<dbReference type="Pfam" id="PF18950">
    <property type="entry name" value="DUF5694"/>
    <property type="match status" value="1"/>
</dbReference>
<dbReference type="OrthoDB" id="661563at2"/>